<dbReference type="EMBL" id="JANUHC010000001">
    <property type="protein sequence ID" value="MCS0628382.1"/>
    <property type="molecule type" value="Genomic_DNA"/>
</dbReference>
<proteinExistence type="predicted"/>
<gene>
    <name evidence="1" type="ORF">NX786_03430</name>
</gene>
<evidence type="ECO:0000313" key="1">
    <source>
        <dbReference type="EMBL" id="MCS0628382.1"/>
    </source>
</evidence>
<reference evidence="1" key="1">
    <citation type="submission" date="2022-08" db="EMBL/GenBank/DDBJ databases">
        <title>Reclassification of Massilia species as members of the genera Telluria, Duganella, Pseudoduganella, Mokoshia gen. nov. and Zemynaea gen. nov. using orthogonal and non-orthogonal genome-based approaches.</title>
        <authorList>
            <person name="Bowman J.P."/>
        </authorList>
    </citation>
    <scope>NUCLEOTIDE SEQUENCE</scope>
    <source>
        <strain evidence="1">LMG 11547</strain>
    </source>
</reference>
<protein>
    <submittedName>
        <fullName evidence="1">Uncharacterized protein</fullName>
    </submittedName>
</protein>
<accession>A0ABT2BTT0</accession>
<comment type="caution">
    <text evidence="1">The sequence shown here is derived from an EMBL/GenBank/DDBJ whole genome shotgun (WGS) entry which is preliminary data.</text>
</comment>
<dbReference type="RefSeq" id="WP_259447616.1">
    <property type="nucleotide sequence ID" value="NZ_CP119520.1"/>
</dbReference>
<sequence>MRAKKIATVLLAIIAFLIVAVCLAGQLIGYGLKEFAKGGVC</sequence>
<organism evidence="1 2">
    <name type="scientific">Telluria mixta</name>
    <dbReference type="NCBI Taxonomy" id="34071"/>
    <lineage>
        <taxon>Bacteria</taxon>
        <taxon>Pseudomonadati</taxon>
        <taxon>Pseudomonadota</taxon>
        <taxon>Betaproteobacteria</taxon>
        <taxon>Burkholderiales</taxon>
        <taxon>Oxalobacteraceae</taxon>
        <taxon>Telluria group</taxon>
        <taxon>Telluria</taxon>
    </lineage>
</organism>
<name>A0ABT2BTT0_9BURK</name>
<dbReference type="Proteomes" id="UP001165263">
    <property type="component" value="Unassembled WGS sequence"/>
</dbReference>
<evidence type="ECO:0000313" key="2">
    <source>
        <dbReference type="Proteomes" id="UP001165263"/>
    </source>
</evidence>
<keyword evidence="2" id="KW-1185">Reference proteome</keyword>